<keyword evidence="5 9" id="KW-0560">Oxidoreductase</keyword>
<keyword evidence="10" id="KW-1133">Transmembrane helix</keyword>
<dbReference type="EMBL" id="OZ075143">
    <property type="protein sequence ID" value="CAL5038619.1"/>
    <property type="molecule type" value="Genomic_DNA"/>
</dbReference>
<accession>A0ABC9DFT3</accession>
<dbReference type="GO" id="GO:0004497">
    <property type="term" value="F:monooxygenase activity"/>
    <property type="evidence" value="ECO:0007669"/>
    <property type="project" value="UniProtKB-KW"/>
</dbReference>
<evidence type="ECO:0000256" key="2">
    <source>
        <dbReference type="ARBA" id="ARBA00010617"/>
    </source>
</evidence>
<dbReference type="InterPro" id="IPR001128">
    <property type="entry name" value="Cyt_P450"/>
</dbReference>
<dbReference type="InterPro" id="IPR002401">
    <property type="entry name" value="Cyt_P450_E_grp-I"/>
</dbReference>
<dbReference type="PANTHER" id="PTHR47945">
    <property type="entry name" value="CYTOCHROME P450 84A1-RELATED"/>
    <property type="match status" value="1"/>
</dbReference>
<evidence type="ECO:0000256" key="10">
    <source>
        <dbReference type="SAM" id="Phobius"/>
    </source>
</evidence>
<reference evidence="12" key="1">
    <citation type="submission" date="2024-06" db="EMBL/GenBank/DDBJ databases">
        <authorList>
            <person name="Ryan C."/>
        </authorList>
    </citation>
    <scope>NUCLEOTIDE SEQUENCE [LARGE SCALE GENOMIC DNA]</scope>
</reference>
<protein>
    <submittedName>
        <fullName evidence="11">Uncharacterized protein</fullName>
    </submittedName>
</protein>
<keyword evidence="12" id="KW-1185">Reference proteome</keyword>
<evidence type="ECO:0000256" key="4">
    <source>
        <dbReference type="ARBA" id="ARBA00022723"/>
    </source>
</evidence>
<keyword evidence="6 8" id="KW-0408">Iron</keyword>
<evidence type="ECO:0000256" key="3">
    <source>
        <dbReference type="ARBA" id="ARBA00022617"/>
    </source>
</evidence>
<dbReference type="InterPro" id="IPR053062">
    <property type="entry name" value="CYP450_84A"/>
</dbReference>
<evidence type="ECO:0000313" key="11">
    <source>
        <dbReference type="EMBL" id="CAL5038619.1"/>
    </source>
</evidence>
<dbReference type="FunFam" id="1.10.630.10:FF:000126">
    <property type="entry name" value="Predicted protein"/>
    <property type="match status" value="1"/>
</dbReference>
<evidence type="ECO:0000256" key="7">
    <source>
        <dbReference type="ARBA" id="ARBA00023033"/>
    </source>
</evidence>
<dbReference type="PRINTS" id="PR00463">
    <property type="entry name" value="EP450I"/>
</dbReference>
<dbReference type="GO" id="GO:0016705">
    <property type="term" value="F:oxidoreductase activity, acting on paired donors, with incorporation or reduction of molecular oxygen"/>
    <property type="evidence" value="ECO:0007669"/>
    <property type="project" value="UniProtKB-ARBA"/>
</dbReference>
<dbReference type="InterPro" id="IPR017972">
    <property type="entry name" value="Cyt_P450_CS"/>
</dbReference>
<dbReference type="Proteomes" id="UP001497457">
    <property type="component" value="Chromosome 33rd"/>
</dbReference>
<dbReference type="PROSITE" id="PS00086">
    <property type="entry name" value="CYTOCHROME_P450"/>
    <property type="match status" value="1"/>
</dbReference>
<evidence type="ECO:0000256" key="1">
    <source>
        <dbReference type="ARBA" id="ARBA00001971"/>
    </source>
</evidence>
<keyword evidence="3 8" id="KW-0349">Heme</keyword>
<dbReference type="InterPro" id="IPR036396">
    <property type="entry name" value="Cyt_P450_sf"/>
</dbReference>
<evidence type="ECO:0000313" key="12">
    <source>
        <dbReference type="Proteomes" id="UP001497457"/>
    </source>
</evidence>
<dbReference type="SUPFAM" id="SSF48264">
    <property type="entry name" value="Cytochrome P450"/>
    <property type="match status" value="1"/>
</dbReference>
<evidence type="ECO:0000256" key="6">
    <source>
        <dbReference type="ARBA" id="ARBA00023004"/>
    </source>
</evidence>
<dbReference type="PRINTS" id="PR00385">
    <property type="entry name" value="P450"/>
</dbReference>
<proteinExistence type="inferred from homology"/>
<dbReference type="GO" id="GO:0046872">
    <property type="term" value="F:metal ion binding"/>
    <property type="evidence" value="ECO:0007669"/>
    <property type="project" value="UniProtKB-KW"/>
</dbReference>
<dbReference type="Gene3D" id="1.10.630.10">
    <property type="entry name" value="Cytochrome P450"/>
    <property type="match status" value="1"/>
</dbReference>
<keyword evidence="4 8" id="KW-0479">Metal-binding</keyword>
<dbReference type="Pfam" id="PF00067">
    <property type="entry name" value="p450"/>
    <property type="match status" value="1"/>
</dbReference>
<comment type="cofactor">
    <cofactor evidence="1 8">
        <name>heme</name>
        <dbReference type="ChEBI" id="CHEBI:30413"/>
    </cofactor>
</comment>
<dbReference type="AlphaFoldDB" id="A0ABC9DFT3"/>
<feature type="transmembrane region" description="Helical" evidence="10">
    <location>
        <begin position="31"/>
        <end position="49"/>
    </location>
</feature>
<keyword evidence="10" id="KW-0472">Membrane</keyword>
<sequence length="535" mass="60508">MQKQVQPLSPSLLVVTVLYFHLLNMACSQDLYILAAAFVGVIFFLWYSCRRRSASSRFPRGPPGLPIIGNLFAMEHFTHRGLAKLAKLHGGFFHLRIGFANVFVVSSPETVREILHQQDSLFSHRPVTAAMAYVSYDLADMAFAHYGPFWRQMRKLCVMKLFSRGRDLSWRMVRTEVDDLIKSLAEKKGTVANVGDLVFKLATNMTLRAAFGARSQEDEMEFVAIIRELSGIFLAFNVADFVPFVGWLDINGINKRMKKARRALDVFIDRIIDEHVAEWRNGDVLAADMVDDMIAYLADTPGRDTREDGVELKDLRLTRDNIKGLIMDIMFGGTETAASTLEWAMLELLRSPGELKQAQDELAGVVGLHRKVDERDLEQLLYLRCVCKEVLRLHPPLPLLLREPLQDCTVSGHVVPRKSRVWINVWAMGRDEKHWPDAEAFRPSRFAGESADVDFRGGDFRYLPFGSGRRSCPGMQLGMYALELGLANLLHCFDWSLPDGMKPSELDTDDVFGLTAPKAVRLTAVPWPRLSCPLF</sequence>
<keyword evidence="7 9" id="KW-0503">Monooxygenase</keyword>
<reference evidence="11 12" key="2">
    <citation type="submission" date="2024-10" db="EMBL/GenBank/DDBJ databases">
        <authorList>
            <person name="Ryan C."/>
        </authorList>
    </citation>
    <scope>NUCLEOTIDE SEQUENCE [LARGE SCALE GENOMIC DNA]</scope>
</reference>
<dbReference type="PANTHER" id="PTHR47945:SF1">
    <property type="entry name" value="FERULATE-5-HYDROXYLASE"/>
    <property type="match status" value="1"/>
</dbReference>
<feature type="binding site" description="axial binding residue" evidence="8">
    <location>
        <position position="472"/>
    </location>
    <ligand>
        <name>heme</name>
        <dbReference type="ChEBI" id="CHEBI:30413"/>
    </ligand>
    <ligandPart>
        <name>Fe</name>
        <dbReference type="ChEBI" id="CHEBI:18248"/>
    </ligandPart>
</feature>
<name>A0ABC9DFT3_9POAL</name>
<keyword evidence="10" id="KW-0812">Transmembrane</keyword>
<feature type="transmembrane region" description="Helical" evidence="10">
    <location>
        <begin position="7"/>
        <end position="25"/>
    </location>
</feature>
<evidence type="ECO:0000256" key="5">
    <source>
        <dbReference type="ARBA" id="ARBA00023002"/>
    </source>
</evidence>
<comment type="similarity">
    <text evidence="2 9">Belongs to the cytochrome P450 family.</text>
</comment>
<organism evidence="11 12">
    <name type="scientific">Urochloa decumbens</name>
    <dbReference type="NCBI Taxonomy" id="240449"/>
    <lineage>
        <taxon>Eukaryota</taxon>
        <taxon>Viridiplantae</taxon>
        <taxon>Streptophyta</taxon>
        <taxon>Embryophyta</taxon>
        <taxon>Tracheophyta</taxon>
        <taxon>Spermatophyta</taxon>
        <taxon>Magnoliopsida</taxon>
        <taxon>Liliopsida</taxon>
        <taxon>Poales</taxon>
        <taxon>Poaceae</taxon>
        <taxon>PACMAD clade</taxon>
        <taxon>Panicoideae</taxon>
        <taxon>Panicodae</taxon>
        <taxon>Paniceae</taxon>
        <taxon>Melinidinae</taxon>
        <taxon>Urochloa</taxon>
    </lineage>
</organism>
<gene>
    <name evidence="11" type="ORF">URODEC1_LOCUS85086</name>
</gene>
<evidence type="ECO:0000256" key="8">
    <source>
        <dbReference type="PIRSR" id="PIRSR602401-1"/>
    </source>
</evidence>
<evidence type="ECO:0000256" key="9">
    <source>
        <dbReference type="RuleBase" id="RU000461"/>
    </source>
</evidence>